<dbReference type="PROSITE" id="PS50011">
    <property type="entry name" value="PROTEIN_KINASE_DOM"/>
    <property type="match status" value="1"/>
</dbReference>
<comment type="caution">
    <text evidence="6">The sequence shown here is derived from an EMBL/GenBank/DDBJ whole genome shotgun (WGS) entry which is preliminary data.</text>
</comment>
<dbReference type="PROSITE" id="PS00109">
    <property type="entry name" value="PROTEIN_KINASE_TYR"/>
    <property type="match status" value="1"/>
</dbReference>
<dbReference type="InterPro" id="IPR051681">
    <property type="entry name" value="Ser/Thr_Kinases-Pseudokinases"/>
</dbReference>
<evidence type="ECO:0000256" key="4">
    <source>
        <dbReference type="ARBA" id="ARBA00022840"/>
    </source>
</evidence>
<dbReference type="SUPFAM" id="SSF56112">
    <property type="entry name" value="Protein kinase-like (PK-like)"/>
    <property type="match status" value="1"/>
</dbReference>
<keyword evidence="4" id="KW-0067">ATP-binding</keyword>
<name>A0AAD5YGD0_9APHY</name>
<dbReference type="GO" id="GO:0004674">
    <property type="term" value="F:protein serine/threonine kinase activity"/>
    <property type="evidence" value="ECO:0007669"/>
    <property type="project" value="TreeGrafter"/>
</dbReference>
<organism evidence="6 7">
    <name type="scientific">Meripilus lineatus</name>
    <dbReference type="NCBI Taxonomy" id="2056292"/>
    <lineage>
        <taxon>Eukaryota</taxon>
        <taxon>Fungi</taxon>
        <taxon>Dikarya</taxon>
        <taxon>Basidiomycota</taxon>
        <taxon>Agaricomycotina</taxon>
        <taxon>Agaricomycetes</taxon>
        <taxon>Polyporales</taxon>
        <taxon>Meripilaceae</taxon>
        <taxon>Meripilus</taxon>
    </lineage>
</organism>
<sequence>MRPNFDYQARALAVEQKARSQLVEALSNRQDPRELDVLKTLRHAFTSEACVRDLFASLPNESADLYCGTLGEAKVGIKYLRSFNAGQPEQVSTKAKKLFFREAILWFNIEHGNILKFQGVCNPSVVNRNDQHGLCMVLEWAENKDIVKHLDHLVSEGLAGDEYLRMVNRWLLQIAQGLACLHSFGIVHGDLRGINILVNKMGIALLTDFGLSVIADVGASFTESHGINSVPWAAPELLDADKDARPTCKGDMYAFGCTCVELYSNATPYGAMSTKQIMHIDDKLWELIKKCWKKKPSKRPIANEIIKKLHDIFPYLAS</sequence>
<dbReference type="InterPro" id="IPR000719">
    <property type="entry name" value="Prot_kinase_dom"/>
</dbReference>
<keyword evidence="7" id="KW-1185">Reference proteome</keyword>
<keyword evidence="2" id="KW-0547">Nucleotide-binding</keyword>
<protein>
    <recommendedName>
        <fullName evidence="5">Protein kinase domain-containing protein</fullName>
    </recommendedName>
</protein>
<evidence type="ECO:0000256" key="3">
    <source>
        <dbReference type="ARBA" id="ARBA00022777"/>
    </source>
</evidence>
<evidence type="ECO:0000313" key="7">
    <source>
        <dbReference type="Proteomes" id="UP001212997"/>
    </source>
</evidence>
<gene>
    <name evidence="6" type="ORF">NLI96_g6018</name>
</gene>
<dbReference type="Proteomes" id="UP001212997">
    <property type="component" value="Unassembled WGS sequence"/>
</dbReference>
<evidence type="ECO:0000313" key="6">
    <source>
        <dbReference type="EMBL" id="KAJ3483871.1"/>
    </source>
</evidence>
<dbReference type="AlphaFoldDB" id="A0AAD5YGD0"/>
<dbReference type="EMBL" id="JANAWD010000211">
    <property type="protein sequence ID" value="KAJ3483871.1"/>
    <property type="molecule type" value="Genomic_DNA"/>
</dbReference>
<evidence type="ECO:0000256" key="2">
    <source>
        <dbReference type="ARBA" id="ARBA00022741"/>
    </source>
</evidence>
<evidence type="ECO:0000256" key="1">
    <source>
        <dbReference type="ARBA" id="ARBA00022679"/>
    </source>
</evidence>
<feature type="domain" description="Protein kinase" evidence="5">
    <location>
        <begin position="35"/>
        <end position="313"/>
    </location>
</feature>
<keyword evidence="3" id="KW-0418">Kinase</keyword>
<dbReference type="InterPro" id="IPR008266">
    <property type="entry name" value="Tyr_kinase_AS"/>
</dbReference>
<dbReference type="PANTHER" id="PTHR44329:SF288">
    <property type="entry name" value="MITOGEN-ACTIVATED PROTEIN KINASE KINASE KINASE 20"/>
    <property type="match status" value="1"/>
</dbReference>
<dbReference type="InterPro" id="IPR011009">
    <property type="entry name" value="Kinase-like_dom_sf"/>
</dbReference>
<dbReference type="Pfam" id="PF07714">
    <property type="entry name" value="PK_Tyr_Ser-Thr"/>
    <property type="match status" value="1"/>
</dbReference>
<dbReference type="Gene3D" id="1.10.510.10">
    <property type="entry name" value="Transferase(Phosphotransferase) domain 1"/>
    <property type="match status" value="1"/>
</dbReference>
<keyword evidence="1" id="KW-0808">Transferase</keyword>
<dbReference type="InterPro" id="IPR001245">
    <property type="entry name" value="Ser-Thr/Tyr_kinase_cat_dom"/>
</dbReference>
<accession>A0AAD5YGD0</accession>
<dbReference type="PANTHER" id="PTHR44329">
    <property type="entry name" value="SERINE/THREONINE-PROTEIN KINASE TNNI3K-RELATED"/>
    <property type="match status" value="1"/>
</dbReference>
<dbReference type="GO" id="GO:0005524">
    <property type="term" value="F:ATP binding"/>
    <property type="evidence" value="ECO:0007669"/>
    <property type="project" value="UniProtKB-KW"/>
</dbReference>
<evidence type="ECO:0000259" key="5">
    <source>
        <dbReference type="PROSITE" id="PS50011"/>
    </source>
</evidence>
<proteinExistence type="predicted"/>
<reference evidence="6" key="1">
    <citation type="submission" date="2022-07" db="EMBL/GenBank/DDBJ databases">
        <title>Genome Sequence of Physisporinus lineatus.</title>
        <authorList>
            <person name="Buettner E."/>
        </authorList>
    </citation>
    <scope>NUCLEOTIDE SEQUENCE</scope>
    <source>
        <strain evidence="6">VT162</strain>
    </source>
</reference>